<comment type="similarity">
    <text evidence="1 3">Belongs to the short-chain dehydrogenases/reductases (SDR) family.</text>
</comment>
<name>A0A9Q4FZB1_SALAG</name>
<evidence type="ECO:0000313" key="5">
    <source>
        <dbReference type="Proteomes" id="UP001057753"/>
    </source>
</evidence>
<dbReference type="PANTHER" id="PTHR44196">
    <property type="entry name" value="DEHYDROGENASE/REDUCTASE SDR FAMILY MEMBER 7B"/>
    <property type="match status" value="1"/>
</dbReference>
<keyword evidence="5" id="KW-1185">Reference proteome</keyword>
<evidence type="ECO:0000256" key="3">
    <source>
        <dbReference type="RuleBase" id="RU000363"/>
    </source>
</evidence>
<protein>
    <submittedName>
        <fullName evidence="4">SDR family oxidoreductase</fullName>
    </submittedName>
</protein>
<accession>A0A9Q4FZB1</accession>
<dbReference type="Gene3D" id="3.40.50.720">
    <property type="entry name" value="NAD(P)-binding Rossmann-like Domain"/>
    <property type="match status" value="1"/>
</dbReference>
<reference evidence="4" key="1">
    <citation type="submission" date="2020-06" db="EMBL/GenBank/DDBJ databases">
        <title>Insight into the genomes of haloalkaliphilic bacilli from Kenyan soda lakes.</title>
        <authorList>
            <person name="Mwirichia R."/>
            <person name="Villamizar G.C."/>
            <person name="Poehlein A."/>
            <person name="Mugweru J."/>
            <person name="Kipnyargis A."/>
            <person name="Kiplimo D."/>
            <person name="Orwa P."/>
            <person name="Daniel R."/>
        </authorList>
    </citation>
    <scope>NUCLEOTIDE SEQUENCE</scope>
    <source>
        <strain evidence="4">B1096_S55</strain>
    </source>
</reference>
<dbReference type="InterPro" id="IPR002347">
    <property type="entry name" value="SDR_fam"/>
</dbReference>
<dbReference type="RefSeq" id="WP_257821178.1">
    <property type="nucleotide sequence ID" value="NZ_JABXYM010000001.1"/>
</dbReference>
<dbReference type="Pfam" id="PF00106">
    <property type="entry name" value="adh_short"/>
    <property type="match status" value="1"/>
</dbReference>
<dbReference type="GO" id="GO:0016491">
    <property type="term" value="F:oxidoreductase activity"/>
    <property type="evidence" value="ECO:0007669"/>
    <property type="project" value="UniProtKB-KW"/>
</dbReference>
<evidence type="ECO:0000256" key="2">
    <source>
        <dbReference type="ARBA" id="ARBA00023002"/>
    </source>
</evidence>
<dbReference type="PRINTS" id="PR00080">
    <property type="entry name" value="SDRFAMILY"/>
</dbReference>
<dbReference type="EMBL" id="JABXYM010000001">
    <property type="protein sequence ID" value="MCR6096618.1"/>
    <property type="molecule type" value="Genomic_DNA"/>
</dbReference>
<keyword evidence="2" id="KW-0560">Oxidoreductase</keyword>
<dbReference type="InterPro" id="IPR036291">
    <property type="entry name" value="NAD(P)-bd_dom_sf"/>
</dbReference>
<evidence type="ECO:0000256" key="1">
    <source>
        <dbReference type="ARBA" id="ARBA00006484"/>
    </source>
</evidence>
<sequence length="264" mass="28811">MKKCLNNDVVVITGASGGIGKELAIEVAQEGGTPVLLARSGDKLRAVSDYICRTTGVDAPIYELDVSDLNAIDTTFKTIYKEVGTITALINNAGFAVFDTVIEADLIDMENMFKVNVFGTIACTKQVLPYMMTQGYGHIIFIGSVASKIPTPKASVYSATKHAVLGFANALRMELQDSPLHVSIVNPGPVRTDFFNVADKSGNYKKNVQNYMLEPAYVSKKTAQLLKKPKREINLPIWMGAGAILYQLCPTLFQKILGKHMNKK</sequence>
<dbReference type="PANTHER" id="PTHR44196:SF1">
    <property type="entry name" value="DEHYDROGENASE_REDUCTASE SDR FAMILY MEMBER 7B"/>
    <property type="match status" value="1"/>
</dbReference>
<organism evidence="4 5">
    <name type="scientific">Salipaludibacillus agaradhaerens</name>
    <name type="common">Bacillus agaradhaerens</name>
    <dbReference type="NCBI Taxonomy" id="76935"/>
    <lineage>
        <taxon>Bacteria</taxon>
        <taxon>Bacillati</taxon>
        <taxon>Bacillota</taxon>
        <taxon>Bacilli</taxon>
        <taxon>Bacillales</taxon>
        <taxon>Bacillaceae</taxon>
    </lineage>
</organism>
<dbReference type="InterPro" id="IPR020904">
    <property type="entry name" value="Sc_DH/Rdtase_CS"/>
</dbReference>
<comment type="caution">
    <text evidence="4">The sequence shown here is derived from an EMBL/GenBank/DDBJ whole genome shotgun (WGS) entry which is preliminary data.</text>
</comment>
<evidence type="ECO:0000313" key="4">
    <source>
        <dbReference type="EMBL" id="MCR6096618.1"/>
    </source>
</evidence>
<dbReference type="AlphaFoldDB" id="A0A9Q4FZB1"/>
<dbReference type="PROSITE" id="PS00061">
    <property type="entry name" value="ADH_SHORT"/>
    <property type="match status" value="1"/>
</dbReference>
<dbReference type="PIRSF" id="PIRSF000126">
    <property type="entry name" value="11-beta-HSD1"/>
    <property type="match status" value="1"/>
</dbReference>
<gene>
    <name evidence="4" type="ORF">HXA33_08620</name>
</gene>
<dbReference type="GO" id="GO:0016020">
    <property type="term" value="C:membrane"/>
    <property type="evidence" value="ECO:0007669"/>
    <property type="project" value="TreeGrafter"/>
</dbReference>
<dbReference type="Proteomes" id="UP001057753">
    <property type="component" value="Unassembled WGS sequence"/>
</dbReference>
<proteinExistence type="inferred from homology"/>
<dbReference type="PRINTS" id="PR00081">
    <property type="entry name" value="GDHRDH"/>
</dbReference>
<dbReference type="SUPFAM" id="SSF51735">
    <property type="entry name" value="NAD(P)-binding Rossmann-fold domains"/>
    <property type="match status" value="1"/>
</dbReference>